<accession>A0A1R3WU24</accession>
<dbReference type="AlphaFoldDB" id="A0A1R3WU24"/>
<evidence type="ECO:0000256" key="1">
    <source>
        <dbReference type="ARBA" id="ARBA00000085"/>
    </source>
</evidence>
<dbReference type="STRING" id="515897.SAMN05421849_1278"/>
<keyword evidence="4" id="KW-0808">Transferase</keyword>
<dbReference type="EC" id="2.7.13.3" evidence="2"/>
<feature type="domain" description="Signal transduction histidine kinase subgroup 2 dimerisation and phosphoacceptor" evidence="9">
    <location>
        <begin position="378"/>
        <end position="451"/>
    </location>
</feature>
<reference evidence="10 11" key="1">
    <citation type="submission" date="2017-01" db="EMBL/GenBank/DDBJ databases">
        <authorList>
            <person name="Mah S.A."/>
            <person name="Swanson W.J."/>
            <person name="Moy G.W."/>
            <person name="Vacquier V.D."/>
        </authorList>
    </citation>
    <scope>NUCLEOTIDE SEQUENCE [LARGE SCALE GENOMIC DNA]</scope>
    <source>
        <strain evidence="10 11">DSM 21219</strain>
    </source>
</reference>
<dbReference type="Proteomes" id="UP000192455">
    <property type="component" value="Unassembled WGS sequence"/>
</dbReference>
<evidence type="ECO:0000256" key="6">
    <source>
        <dbReference type="ARBA" id="ARBA00022777"/>
    </source>
</evidence>
<dbReference type="InterPro" id="IPR011495">
    <property type="entry name" value="Sig_transdc_His_kin_sub2_dim/P"/>
</dbReference>
<proteinExistence type="predicted"/>
<evidence type="ECO:0000313" key="10">
    <source>
        <dbReference type="EMBL" id="SIT80248.1"/>
    </source>
</evidence>
<evidence type="ECO:0000256" key="4">
    <source>
        <dbReference type="ARBA" id="ARBA00022679"/>
    </source>
</evidence>
<dbReference type="EMBL" id="FTPS01000001">
    <property type="protein sequence ID" value="SIT80248.1"/>
    <property type="molecule type" value="Genomic_DNA"/>
</dbReference>
<organism evidence="10 11">
    <name type="scientific">Pontibaca methylaminivorans</name>
    <dbReference type="NCBI Taxonomy" id="515897"/>
    <lineage>
        <taxon>Bacteria</taxon>
        <taxon>Pseudomonadati</taxon>
        <taxon>Pseudomonadota</taxon>
        <taxon>Alphaproteobacteria</taxon>
        <taxon>Rhodobacterales</taxon>
        <taxon>Roseobacteraceae</taxon>
        <taxon>Pontibaca</taxon>
    </lineage>
</organism>
<feature type="transmembrane region" description="Helical" evidence="8">
    <location>
        <begin position="255"/>
        <end position="273"/>
    </location>
</feature>
<keyword evidence="11" id="KW-1185">Reference proteome</keyword>
<keyword evidence="5" id="KW-0547">Nucleotide-binding</keyword>
<dbReference type="OrthoDB" id="9767435at2"/>
<evidence type="ECO:0000256" key="3">
    <source>
        <dbReference type="ARBA" id="ARBA00022553"/>
    </source>
</evidence>
<keyword evidence="6 10" id="KW-0418">Kinase</keyword>
<evidence type="ECO:0000256" key="5">
    <source>
        <dbReference type="ARBA" id="ARBA00022741"/>
    </source>
</evidence>
<dbReference type="InterPro" id="IPR036890">
    <property type="entry name" value="HATPase_C_sf"/>
</dbReference>
<dbReference type="GO" id="GO:0005524">
    <property type="term" value="F:ATP binding"/>
    <property type="evidence" value="ECO:0007669"/>
    <property type="project" value="UniProtKB-KW"/>
</dbReference>
<dbReference type="Gene3D" id="3.30.565.10">
    <property type="entry name" value="Histidine kinase-like ATPase, C-terminal domain"/>
    <property type="match status" value="1"/>
</dbReference>
<sequence length="580" mass="64255">MARRLYDPGPVKRALRSLGARVVLLLTVALLPIGAIALYQTHEVRQQAELRVALALQALTESAVRNERTMLQNADGVMAHAGAAMALMADDPVTCTQLMQRFLSGNPEFVFFAFSRTGERSDCMSSADPDMRGIAQIESSFWDKPERNVTADFRGRGGEPLIIMTYPVTRSDRMIGALRLAITLSALQAPSNSLEEDGEGPVELITFNREGTVLTSTTGLADVAEKLPRDDRLADFVGQNAFSFTGDNNKGERRAFALVPILPGTLYALGAYGGSTASLGPVGMPVPAWVFPILMWVVSLIVAYTAIEHLVIRHIRRLQREMLEFTKNRRPPEPSHAPDKPQELRDIDAAFLTMTETLLHDEAEMENAMHEKIVLLREVHHRVKNNLQLISSIMNMKMRKTSDPETIRILKRLQKRVLGLARVHQGLYEAQNFNSLDITDLANAILEEMEQMTADSRKPVQIIREINPVALFPDQAVPLSLLLSEATTNAIKFADAPEGDTPWIKVEIYADEPDHACLVISNSIDMTTPETAGNRGLGRQLITAFNSQLEGELNITRENGVYKVAVRFKVASVVPAPRDY</sequence>
<dbReference type="Pfam" id="PF07568">
    <property type="entry name" value="HisKA_2"/>
    <property type="match status" value="1"/>
</dbReference>
<keyword evidence="3" id="KW-0597">Phosphoprotein</keyword>
<evidence type="ECO:0000313" key="11">
    <source>
        <dbReference type="Proteomes" id="UP000192455"/>
    </source>
</evidence>
<dbReference type="SUPFAM" id="SSF55874">
    <property type="entry name" value="ATPase domain of HSP90 chaperone/DNA topoisomerase II/histidine kinase"/>
    <property type="match status" value="1"/>
</dbReference>
<evidence type="ECO:0000256" key="8">
    <source>
        <dbReference type="SAM" id="Phobius"/>
    </source>
</evidence>
<evidence type="ECO:0000259" key="9">
    <source>
        <dbReference type="Pfam" id="PF07568"/>
    </source>
</evidence>
<protein>
    <recommendedName>
        <fullName evidence="2">histidine kinase</fullName>
        <ecNumber evidence="2">2.7.13.3</ecNumber>
    </recommendedName>
</protein>
<keyword evidence="8" id="KW-0472">Membrane</keyword>
<keyword evidence="8" id="KW-1133">Transmembrane helix</keyword>
<feature type="transmembrane region" description="Helical" evidence="8">
    <location>
        <begin position="20"/>
        <end position="39"/>
    </location>
</feature>
<evidence type="ECO:0000256" key="2">
    <source>
        <dbReference type="ARBA" id="ARBA00012438"/>
    </source>
</evidence>
<evidence type="ECO:0000256" key="7">
    <source>
        <dbReference type="ARBA" id="ARBA00022840"/>
    </source>
</evidence>
<dbReference type="PANTHER" id="PTHR41523">
    <property type="entry name" value="TWO-COMPONENT SYSTEM SENSOR PROTEIN"/>
    <property type="match status" value="1"/>
</dbReference>
<comment type="catalytic activity">
    <reaction evidence="1">
        <text>ATP + protein L-histidine = ADP + protein N-phospho-L-histidine.</text>
        <dbReference type="EC" id="2.7.13.3"/>
    </reaction>
</comment>
<keyword evidence="7" id="KW-0067">ATP-binding</keyword>
<gene>
    <name evidence="10" type="ORF">SAMN05421849_1278</name>
</gene>
<dbReference type="PANTHER" id="PTHR41523:SF8">
    <property type="entry name" value="ETHYLENE RESPONSE SENSOR PROTEIN"/>
    <property type="match status" value="1"/>
</dbReference>
<dbReference type="GO" id="GO:0004673">
    <property type="term" value="F:protein histidine kinase activity"/>
    <property type="evidence" value="ECO:0007669"/>
    <property type="project" value="UniProtKB-EC"/>
</dbReference>
<keyword evidence="8" id="KW-0812">Transmembrane</keyword>
<feature type="transmembrane region" description="Helical" evidence="8">
    <location>
        <begin position="293"/>
        <end position="312"/>
    </location>
</feature>
<dbReference type="Gene3D" id="3.30.450.20">
    <property type="entry name" value="PAS domain"/>
    <property type="match status" value="1"/>
</dbReference>
<name>A0A1R3WU24_9RHOB</name>
<dbReference type="RefSeq" id="WP_076648754.1">
    <property type="nucleotide sequence ID" value="NZ_FTPS01000001.1"/>
</dbReference>